<evidence type="ECO:0000256" key="7">
    <source>
        <dbReference type="ARBA" id="ARBA00023136"/>
    </source>
</evidence>
<dbReference type="EMBL" id="CP014841">
    <property type="protein sequence ID" value="AND71156.1"/>
    <property type="molecule type" value="Genomic_DNA"/>
</dbReference>
<evidence type="ECO:0000256" key="5">
    <source>
        <dbReference type="ARBA" id="ARBA00022692"/>
    </source>
</evidence>
<dbReference type="GO" id="GO:0005886">
    <property type="term" value="C:plasma membrane"/>
    <property type="evidence" value="ECO:0007669"/>
    <property type="project" value="UniProtKB-SubCell"/>
</dbReference>
<proteinExistence type="inferred from homology"/>
<evidence type="ECO:0000256" key="2">
    <source>
        <dbReference type="ARBA" id="ARBA00005632"/>
    </source>
</evidence>
<organism evidence="9 10">
    <name type="scientific">Dyella thiooxydans</name>
    <dbReference type="NCBI Taxonomy" id="445710"/>
    <lineage>
        <taxon>Bacteria</taxon>
        <taxon>Pseudomonadati</taxon>
        <taxon>Pseudomonadota</taxon>
        <taxon>Gammaproteobacteria</taxon>
        <taxon>Lysobacterales</taxon>
        <taxon>Rhodanobacteraceae</taxon>
        <taxon>Dyella</taxon>
    </lineage>
</organism>
<dbReference type="OrthoDB" id="9792470at2"/>
<keyword evidence="5 8" id="KW-0812">Transmembrane</keyword>
<dbReference type="InterPro" id="IPR009315">
    <property type="entry name" value="P_starv_induced_PsiE"/>
</dbReference>
<dbReference type="PANTHER" id="PTHR37819">
    <property type="entry name" value="PROTEIN PSIE"/>
    <property type="match status" value="1"/>
</dbReference>
<evidence type="ECO:0000256" key="3">
    <source>
        <dbReference type="ARBA" id="ARBA00021903"/>
    </source>
</evidence>
<evidence type="ECO:0000256" key="6">
    <source>
        <dbReference type="ARBA" id="ARBA00022989"/>
    </source>
</evidence>
<dbReference type="PATRIC" id="fig|445710.3.peg.3700"/>
<dbReference type="Proteomes" id="UP000077255">
    <property type="component" value="Chromosome"/>
</dbReference>
<dbReference type="STRING" id="445710.ATSB10_37020"/>
<dbReference type="GO" id="GO:0016036">
    <property type="term" value="P:cellular response to phosphate starvation"/>
    <property type="evidence" value="ECO:0007669"/>
    <property type="project" value="InterPro"/>
</dbReference>
<evidence type="ECO:0000256" key="1">
    <source>
        <dbReference type="ARBA" id="ARBA00004429"/>
    </source>
</evidence>
<evidence type="ECO:0000256" key="4">
    <source>
        <dbReference type="ARBA" id="ARBA00022475"/>
    </source>
</evidence>
<dbReference type="InterPro" id="IPR020948">
    <property type="entry name" value="P_starv_induced_PsiE-like"/>
</dbReference>
<reference evidence="9 10" key="1">
    <citation type="submission" date="2016-02" db="EMBL/GenBank/DDBJ databases">
        <title>Complete genome sequencing and analysis of ATSB10, Dyella thiooxydans isolated from rhizosphere soil of sunflower (Helianthus annuus L.).</title>
        <authorList>
            <person name="Lee Y."/>
            <person name="Hwangbo K."/>
            <person name="Chung H."/>
            <person name="Yoo J."/>
            <person name="Kim K.Y."/>
            <person name="Sa T.M."/>
            <person name="Um Y."/>
            <person name="Madhaiyan M."/>
        </authorList>
    </citation>
    <scope>NUCLEOTIDE SEQUENCE [LARGE SCALE GENOMIC DNA]</scope>
    <source>
        <strain evidence="9 10">ATSB10</strain>
    </source>
</reference>
<gene>
    <name evidence="9" type="ORF">ATSB10_37020</name>
</gene>
<evidence type="ECO:0000313" key="10">
    <source>
        <dbReference type="Proteomes" id="UP000077255"/>
    </source>
</evidence>
<evidence type="ECO:0000313" key="9">
    <source>
        <dbReference type="EMBL" id="AND71156.1"/>
    </source>
</evidence>
<evidence type="ECO:0000256" key="8">
    <source>
        <dbReference type="SAM" id="Phobius"/>
    </source>
</evidence>
<dbReference type="AlphaFoldDB" id="A0A160N4X3"/>
<name>A0A160N4X3_9GAMM</name>
<dbReference type="Pfam" id="PF06146">
    <property type="entry name" value="PsiE"/>
    <property type="match status" value="1"/>
</dbReference>
<comment type="similarity">
    <text evidence="2">Belongs to the PsiE family.</text>
</comment>
<keyword evidence="6 8" id="KW-1133">Transmembrane helix</keyword>
<keyword evidence="7 8" id="KW-0472">Membrane</keyword>
<dbReference type="KEGG" id="dtx:ATSB10_37020"/>
<protein>
    <recommendedName>
        <fullName evidence="3">Protein PsiE</fullName>
    </recommendedName>
</protein>
<sequence>MQTPLIGRSFSLIEKVGLLAILAATLFAGFSEVKQMVQAGHAGVSDLLLLFMYLELVSMVEVYWTAGKLPVRMPLYIAMVALARHMLVDQQLPALDLLGTAVAILLLAVAVVVVRYGHLKLPYRDAIDSRHLS</sequence>
<feature type="transmembrane region" description="Helical" evidence="8">
    <location>
        <begin position="94"/>
        <end position="114"/>
    </location>
</feature>
<accession>A0A160N4X3</accession>
<dbReference type="PANTHER" id="PTHR37819:SF1">
    <property type="entry name" value="PROTEIN PSIE"/>
    <property type="match status" value="1"/>
</dbReference>
<dbReference type="RefSeq" id="WP_063674103.1">
    <property type="nucleotide sequence ID" value="NZ_CP014841.1"/>
</dbReference>
<keyword evidence="4" id="KW-1003">Cell membrane</keyword>
<comment type="subcellular location">
    <subcellularLocation>
        <location evidence="1">Cell inner membrane</location>
        <topology evidence="1">Multi-pass membrane protein</topology>
    </subcellularLocation>
</comment>
<keyword evidence="10" id="KW-1185">Reference proteome</keyword>
<dbReference type="PIRSF" id="PIRSF029598">
    <property type="entry name" value="PsiE"/>
    <property type="match status" value="1"/>
</dbReference>
<feature type="transmembrane region" description="Helical" evidence="8">
    <location>
        <begin position="71"/>
        <end position="88"/>
    </location>
</feature>
<feature type="transmembrane region" description="Helical" evidence="8">
    <location>
        <begin position="47"/>
        <end position="64"/>
    </location>
</feature>